<dbReference type="EMBL" id="CP011509">
    <property type="protein sequence ID" value="AKI98853.1"/>
    <property type="molecule type" value="Genomic_DNA"/>
</dbReference>
<dbReference type="Proteomes" id="UP000035579">
    <property type="component" value="Chromosome"/>
</dbReference>
<keyword evidence="5" id="KW-1185">Reference proteome</keyword>
<feature type="domain" description="3-keto-alpha-glucoside-1,2-lyase/3-keto-2-hydroxy-glucal hydratase" evidence="1">
    <location>
        <begin position="14"/>
        <end position="188"/>
    </location>
</feature>
<dbReference type="InterPro" id="IPR010496">
    <property type="entry name" value="AL/BT2_dom"/>
</dbReference>
<sequence>MDSFDTLSFDTPGAWAMAGEGRFVPVGPGLLESEGGSGLLWYTPSEFSDFRLQVDWLAHSIEDNSGVFFRFPTAELARKQPDWKAGFEVQIDDRGVDPEHETLGSPRMGSPLHLTGALYTLAPALVKASRPLGEWNSFDILARGLELHVVLNGVEVCAFTAPTHKPRSGRIGLQAHHAGSRVRFRAPRLQRLT</sequence>
<reference evidence="3 5" key="2">
    <citation type="submission" date="2018-08" db="EMBL/GenBank/DDBJ databases">
        <title>Genomic Encyclopedia of Archaeal and Bacterial Type Strains, Phase II (KMG-II): from individual species to whole genera.</title>
        <authorList>
            <person name="Goeker M."/>
        </authorList>
    </citation>
    <scope>NUCLEOTIDE SEQUENCE [LARGE SCALE GENOMIC DNA]</scope>
    <source>
        <strain evidence="3 5">DSM 2261</strain>
    </source>
</reference>
<evidence type="ECO:0000313" key="5">
    <source>
        <dbReference type="Proteomes" id="UP000256345"/>
    </source>
</evidence>
<dbReference type="Proteomes" id="UP000256345">
    <property type="component" value="Unassembled WGS sequence"/>
</dbReference>
<protein>
    <submittedName>
        <fullName evidence="2">Secreted glycosyl hydrolase</fullName>
    </submittedName>
    <submittedName>
        <fullName evidence="3">Uncharacterized protein DUF1080</fullName>
    </submittedName>
</protein>
<evidence type="ECO:0000313" key="2">
    <source>
        <dbReference type="EMBL" id="AKI98853.1"/>
    </source>
</evidence>
<evidence type="ECO:0000313" key="3">
    <source>
        <dbReference type="EMBL" id="REG30771.1"/>
    </source>
</evidence>
<accession>A0AAC8Q209</accession>
<gene>
    <name evidence="2" type="ORF">AA314_00480</name>
    <name evidence="3" type="ORF">ATI61_106241</name>
</gene>
<dbReference type="KEGG" id="age:AA314_00480"/>
<evidence type="ECO:0000313" key="4">
    <source>
        <dbReference type="Proteomes" id="UP000035579"/>
    </source>
</evidence>
<dbReference type="Gene3D" id="2.60.120.560">
    <property type="entry name" value="Exo-inulinase, domain 1"/>
    <property type="match status" value="1"/>
</dbReference>
<dbReference type="GO" id="GO:0016787">
    <property type="term" value="F:hydrolase activity"/>
    <property type="evidence" value="ECO:0007669"/>
    <property type="project" value="UniProtKB-KW"/>
</dbReference>
<dbReference type="Pfam" id="PF06439">
    <property type="entry name" value="3keto-disac_hyd"/>
    <property type="match status" value="1"/>
</dbReference>
<keyword evidence="2" id="KW-0378">Hydrolase</keyword>
<dbReference type="AlphaFoldDB" id="A0AAC8Q209"/>
<reference evidence="2 4" key="1">
    <citation type="submission" date="2015-05" db="EMBL/GenBank/DDBJ databases">
        <title>Genome assembly of Archangium gephyra DSM 2261.</title>
        <authorList>
            <person name="Sharma G."/>
            <person name="Subramanian S."/>
        </authorList>
    </citation>
    <scope>NUCLEOTIDE SEQUENCE [LARGE SCALE GENOMIC DNA]</scope>
    <source>
        <strain evidence="2 4">DSM 2261</strain>
    </source>
</reference>
<evidence type="ECO:0000259" key="1">
    <source>
        <dbReference type="Pfam" id="PF06439"/>
    </source>
</evidence>
<dbReference type="RefSeq" id="WP_053066016.1">
    <property type="nucleotide sequence ID" value="NZ_CP011509.1"/>
</dbReference>
<name>A0AAC8Q209_9BACT</name>
<organism evidence="2 4">
    <name type="scientific">Archangium gephyra</name>
    <dbReference type="NCBI Taxonomy" id="48"/>
    <lineage>
        <taxon>Bacteria</taxon>
        <taxon>Pseudomonadati</taxon>
        <taxon>Myxococcota</taxon>
        <taxon>Myxococcia</taxon>
        <taxon>Myxococcales</taxon>
        <taxon>Cystobacterineae</taxon>
        <taxon>Archangiaceae</taxon>
        <taxon>Archangium</taxon>
    </lineage>
</organism>
<proteinExistence type="predicted"/>
<dbReference type="EMBL" id="QUMU01000006">
    <property type="protein sequence ID" value="REG30771.1"/>
    <property type="molecule type" value="Genomic_DNA"/>
</dbReference>